<organism evidence="1 2">
    <name type="scientific">Fluviispira sanaruensis</name>
    <dbReference type="NCBI Taxonomy" id="2493639"/>
    <lineage>
        <taxon>Bacteria</taxon>
        <taxon>Pseudomonadati</taxon>
        <taxon>Bdellovibrionota</taxon>
        <taxon>Oligoflexia</taxon>
        <taxon>Silvanigrellales</taxon>
        <taxon>Silvanigrellaceae</taxon>
        <taxon>Fluviispira</taxon>
    </lineage>
</organism>
<sequence length="106" mass="12428">MNIQNKFAVSWKKVQESITDAATISSREIKRGMDEAKKQFGKVKLIQRRKELFAELGRNLYEAQQDGLPKEINSFLKETELYEIILEIKETDEELLKLRGIEKEQL</sequence>
<evidence type="ECO:0000313" key="1">
    <source>
        <dbReference type="EMBL" id="BBH53832.1"/>
    </source>
</evidence>
<evidence type="ECO:0000313" key="2">
    <source>
        <dbReference type="Proteomes" id="UP000291236"/>
    </source>
</evidence>
<proteinExistence type="predicted"/>
<dbReference type="AlphaFoldDB" id="A0A4P2VXS8"/>
<dbReference type="OrthoDB" id="5296361at2"/>
<accession>A0A4P2VXS8</accession>
<reference evidence="1 2" key="1">
    <citation type="submission" date="2018-12" db="EMBL/GenBank/DDBJ databases">
        <title>Rubrispira sanarue gen. nov., sp., nov., a member of the order Silvanigrellales, isolated from a brackish lake in Hamamatsu Japan.</title>
        <authorList>
            <person name="Maejima Y."/>
            <person name="Iino T."/>
            <person name="Muraguchi Y."/>
            <person name="Fukuda K."/>
            <person name="Nojiri H."/>
            <person name="Ohkuma M."/>
            <person name="Moriuchi R."/>
            <person name="Dohra H."/>
            <person name="Kimbara K."/>
            <person name="Shintani M."/>
        </authorList>
    </citation>
    <scope>NUCLEOTIDE SEQUENCE [LARGE SCALE GENOMIC DNA]</scope>
    <source>
        <strain evidence="1 2">RF1110005</strain>
    </source>
</reference>
<protein>
    <submittedName>
        <fullName evidence="1">Uncharacterized protein</fullName>
    </submittedName>
</protein>
<dbReference type="EMBL" id="AP019368">
    <property type="protein sequence ID" value="BBH53832.1"/>
    <property type="molecule type" value="Genomic_DNA"/>
</dbReference>
<name>A0A4P2VXS8_FLUSA</name>
<gene>
    <name evidence="1" type="ORF">JCM31447_22840</name>
</gene>
<dbReference type="RefSeq" id="WP_130610483.1">
    <property type="nucleotide sequence ID" value="NZ_AP019368.1"/>
</dbReference>
<keyword evidence="2" id="KW-1185">Reference proteome</keyword>
<dbReference type="Proteomes" id="UP000291236">
    <property type="component" value="Chromosome"/>
</dbReference>
<dbReference type="KEGG" id="sbf:JCM31447_22840"/>